<organism evidence="5 6">
    <name type="scientific">Bacillus cereus VD133</name>
    <dbReference type="NCBI Taxonomy" id="1053233"/>
    <lineage>
        <taxon>Bacteria</taxon>
        <taxon>Bacillati</taxon>
        <taxon>Bacillota</taxon>
        <taxon>Bacilli</taxon>
        <taxon>Bacillales</taxon>
        <taxon>Bacillaceae</taxon>
        <taxon>Bacillus</taxon>
        <taxon>Bacillus cereus group</taxon>
    </lineage>
</organism>
<dbReference type="GO" id="GO:0008168">
    <property type="term" value="F:methyltransferase activity"/>
    <property type="evidence" value="ECO:0007669"/>
    <property type="project" value="UniProtKB-KW"/>
</dbReference>
<dbReference type="InterPro" id="IPR029063">
    <property type="entry name" value="SAM-dependent_MTases_sf"/>
</dbReference>
<dbReference type="Gene3D" id="3.40.50.150">
    <property type="entry name" value="Vaccinia Virus protein VP39"/>
    <property type="match status" value="1"/>
</dbReference>
<protein>
    <submittedName>
        <fullName evidence="5">Methyltransferase</fullName>
    </submittedName>
</protein>
<dbReference type="AlphaFoldDB" id="A0A9W5PTR9"/>
<keyword evidence="1 5" id="KW-0489">Methyltransferase</keyword>
<dbReference type="PANTHER" id="PTHR43464">
    <property type="entry name" value="METHYLTRANSFERASE"/>
    <property type="match status" value="1"/>
</dbReference>
<dbReference type="CDD" id="cd02440">
    <property type="entry name" value="AdoMet_MTases"/>
    <property type="match status" value="1"/>
</dbReference>
<dbReference type="EMBL" id="AHFB01000036">
    <property type="protein sequence ID" value="EOO35931.1"/>
    <property type="molecule type" value="Genomic_DNA"/>
</dbReference>
<keyword evidence="2" id="KW-0808">Transferase</keyword>
<sequence length="253" mass="29457">MKNETLHTQEDILKMLDSLLRPAEPFWNEFYENREKDVPFFENVPDENLVSYIQKERVSKGKVLELGCGPGRNAIYLATQGFDVTAVDLSVEGINWAKERALAKEVAIHFICDSIFNLEVQNEFDFVYDSGCLHHIPPHRRINYVDLIKNSLKSGGYFGLTCFAAGDLDERNGSEITDWDVYRGWSLQGGLAYSEEKLREIFKEFEVIEIRRMKQMKQPKEMFGESFLWTALFKNLFRIYGIICTKKDIFYDT</sequence>
<dbReference type="Pfam" id="PF13649">
    <property type="entry name" value="Methyltransf_25"/>
    <property type="match status" value="1"/>
</dbReference>
<feature type="domain" description="Methyltransferase" evidence="4">
    <location>
        <begin position="63"/>
        <end position="156"/>
    </location>
</feature>
<accession>A0A9W5PTR9</accession>
<gene>
    <name evidence="5" type="ORF">IIU_01929</name>
</gene>
<evidence type="ECO:0000256" key="1">
    <source>
        <dbReference type="ARBA" id="ARBA00022603"/>
    </source>
</evidence>
<reference evidence="5 6" key="1">
    <citation type="submission" date="2012-12" db="EMBL/GenBank/DDBJ databases">
        <title>The Genome Sequence of Bacillus cereus VD133.</title>
        <authorList>
            <consortium name="The Broad Institute Genome Sequencing Platform"/>
            <consortium name="The Broad Institute Genome Sequencing Center for Infectious Disease"/>
            <person name="Feldgarden M."/>
            <person name="Van der Auwera G.A."/>
            <person name="Mahillon J."/>
            <person name="Duprez V."/>
            <person name="Timmery S."/>
            <person name="Mattelet C."/>
            <person name="Dierick K."/>
            <person name="Sun M."/>
            <person name="Yu Z."/>
            <person name="Zhu L."/>
            <person name="Hu X."/>
            <person name="Shank E.B."/>
            <person name="Swiecicka I."/>
            <person name="Hansen B.M."/>
            <person name="Andrup L."/>
            <person name="Walker B."/>
            <person name="Young S.K."/>
            <person name="Zeng Q."/>
            <person name="Gargeya S."/>
            <person name="Fitzgerald M."/>
            <person name="Haas B."/>
            <person name="Abouelleil A."/>
            <person name="Alvarado L."/>
            <person name="Arachchi H.M."/>
            <person name="Berlin A.M."/>
            <person name="Chapman S.B."/>
            <person name="Dewar J."/>
            <person name="Goldberg J."/>
            <person name="Griggs A."/>
            <person name="Gujja S."/>
            <person name="Hansen M."/>
            <person name="Howarth C."/>
            <person name="Imamovic A."/>
            <person name="Larimer J."/>
            <person name="McCowan C."/>
            <person name="Murphy C."/>
            <person name="Neiman D."/>
            <person name="Pearson M."/>
            <person name="Priest M."/>
            <person name="Roberts A."/>
            <person name="Saif S."/>
            <person name="Shea T."/>
            <person name="Sisk P."/>
            <person name="Sykes S."/>
            <person name="Wortman J."/>
            <person name="Nusbaum C."/>
            <person name="Birren B."/>
        </authorList>
    </citation>
    <scope>NUCLEOTIDE SEQUENCE [LARGE SCALE GENOMIC DNA]</scope>
    <source>
        <strain evidence="5 6">VD133</strain>
    </source>
</reference>
<dbReference type="InterPro" id="IPR041698">
    <property type="entry name" value="Methyltransf_25"/>
</dbReference>
<name>A0A9W5PTR9_BACCE</name>
<dbReference type="PANTHER" id="PTHR43464:SF19">
    <property type="entry name" value="UBIQUINONE BIOSYNTHESIS O-METHYLTRANSFERASE, MITOCHONDRIAL"/>
    <property type="match status" value="1"/>
</dbReference>
<evidence type="ECO:0000259" key="4">
    <source>
        <dbReference type="Pfam" id="PF13649"/>
    </source>
</evidence>
<comment type="caution">
    <text evidence="5">The sequence shown here is derived from an EMBL/GenBank/DDBJ whole genome shotgun (WGS) entry which is preliminary data.</text>
</comment>
<evidence type="ECO:0000256" key="3">
    <source>
        <dbReference type="ARBA" id="ARBA00022691"/>
    </source>
</evidence>
<dbReference type="Proteomes" id="UP000014018">
    <property type="component" value="Unassembled WGS sequence"/>
</dbReference>
<evidence type="ECO:0000313" key="6">
    <source>
        <dbReference type="Proteomes" id="UP000014018"/>
    </source>
</evidence>
<keyword evidence="3" id="KW-0949">S-adenosyl-L-methionine</keyword>
<dbReference type="GO" id="GO:0032259">
    <property type="term" value="P:methylation"/>
    <property type="evidence" value="ECO:0007669"/>
    <property type="project" value="UniProtKB-KW"/>
</dbReference>
<evidence type="ECO:0000313" key="5">
    <source>
        <dbReference type="EMBL" id="EOO35931.1"/>
    </source>
</evidence>
<proteinExistence type="predicted"/>
<evidence type="ECO:0000256" key="2">
    <source>
        <dbReference type="ARBA" id="ARBA00022679"/>
    </source>
</evidence>
<dbReference type="RefSeq" id="WP_016109975.1">
    <property type="nucleotide sequence ID" value="NZ_KB976173.1"/>
</dbReference>
<dbReference type="SUPFAM" id="SSF53335">
    <property type="entry name" value="S-adenosyl-L-methionine-dependent methyltransferases"/>
    <property type="match status" value="1"/>
</dbReference>